<evidence type="ECO:0000256" key="6">
    <source>
        <dbReference type="ARBA" id="ARBA00023244"/>
    </source>
</evidence>
<dbReference type="InterPro" id="IPR015896">
    <property type="entry name" value="4pyrrol_synth_GluRdtase_dimer"/>
</dbReference>
<gene>
    <name evidence="9 18" type="primary">hemA</name>
    <name evidence="18" type="ORF">GCM10011369_21000</name>
</gene>
<dbReference type="FunFam" id="3.40.50.720:FF:000031">
    <property type="entry name" value="Glutamyl-tRNA reductase"/>
    <property type="match status" value="1"/>
</dbReference>
<dbReference type="HAMAP" id="MF_00087">
    <property type="entry name" value="Glu_tRNA_reductase"/>
    <property type="match status" value="1"/>
</dbReference>
<dbReference type="EMBL" id="BMDX01000009">
    <property type="protein sequence ID" value="GGA78850.1"/>
    <property type="molecule type" value="Genomic_DNA"/>
</dbReference>
<feature type="active site" description="Nucleophile" evidence="9 10">
    <location>
        <position position="50"/>
    </location>
</feature>
<feature type="domain" description="Quinate/shikimate 5-dehydrogenase/glutamyl-tRNA reductase" evidence="16">
    <location>
        <begin position="169"/>
        <end position="303"/>
    </location>
</feature>
<organism evidence="18 19">
    <name type="scientific">Neiella marina</name>
    <dbReference type="NCBI Taxonomy" id="508461"/>
    <lineage>
        <taxon>Bacteria</taxon>
        <taxon>Pseudomonadati</taxon>
        <taxon>Pseudomonadota</taxon>
        <taxon>Gammaproteobacteria</taxon>
        <taxon>Alteromonadales</taxon>
        <taxon>Echinimonadaceae</taxon>
        <taxon>Neiella</taxon>
    </lineage>
</organism>
<comment type="miscellaneous">
    <text evidence="9">During catalysis, the active site Cys acts as a nucleophile attacking the alpha-carbonyl group of tRNA-bound glutamate with the formation of a thioester intermediate between enzyme and glutamate, and the concomitant release of tRNA(Glu). The thioester intermediate is finally reduced by direct hydride transfer from NADPH, to form the product GSA.</text>
</comment>
<dbReference type="CDD" id="cd05213">
    <property type="entry name" value="NAD_bind_Glutamyl_tRNA_reduct"/>
    <property type="match status" value="1"/>
</dbReference>
<dbReference type="RefSeq" id="WP_087505770.1">
    <property type="nucleotide sequence ID" value="NZ_BMDX01000009.1"/>
</dbReference>
<evidence type="ECO:0000256" key="7">
    <source>
        <dbReference type="ARBA" id="ARBA00047464"/>
    </source>
</evidence>
<reference evidence="19" key="1">
    <citation type="journal article" date="2019" name="Int. J. Syst. Evol. Microbiol.">
        <title>The Global Catalogue of Microorganisms (GCM) 10K type strain sequencing project: providing services to taxonomists for standard genome sequencing and annotation.</title>
        <authorList>
            <consortium name="The Broad Institute Genomics Platform"/>
            <consortium name="The Broad Institute Genome Sequencing Center for Infectious Disease"/>
            <person name="Wu L."/>
            <person name="Ma J."/>
        </authorList>
    </citation>
    <scope>NUCLEOTIDE SEQUENCE [LARGE SCALE GENOMIC DNA]</scope>
    <source>
        <strain evidence="19">CGMCC 1.10130</strain>
    </source>
</reference>
<dbReference type="GO" id="GO:0050661">
    <property type="term" value="F:NADP binding"/>
    <property type="evidence" value="ECO:0007669"/>
    <property type="project" value="InterPro"/>
</dbReference>
<evidence type="ECO:0000256" key="11">
    <source>
        <dbReference type="PIRSR" id="PIRSR000445-2"/>
    </source>
</evidence>
<evidence type="ECO:0000256" key="12">
    <source>
        <dbReference type="PIRSR" id="PIRSR000445-3"/>
    </source>
</evidence>
<evidence type="ECO:0000256" key="14">
    <source>
        <dbReference type="RuleBase" id="RU000584"/>
    </source>
</evidence>
<evidence type="ECO:0000256" key="10">
    <source>
        <dbReference type="PIRSR" id="PIRSR000445-1"/>
    </source>
</evidence>
<feature type="site" description="Important for activity" evidence="9 13">
    <location>
        <position position="96"/>
    </location>
</feature>
<dbReference type="InterPro" id="IPR015895">
    <property type="entry name" value="4pyrrol_synth_GluRdtase_N"/>
</dbReference>
<dbReference type="SUPFAM" id="SSF69742">
    <property type="entry name" value="Glutamyl tRNA-reductase catalytic, N-terminal domain"/>
    <property type="match status" value="1"/>
</dbReference>
<comment type="caution">
    <text evidence="18">The sequence shown here is derived from an EMBL/GenBank/DDBJ whole genome shotgun (WGS) entry which is preliminary data.</text>
</comment>
<dbReference type="GO" id="GO:0019353">
    <property type="term" value="P:protoporphyrinogen IX biosynthetic process from glutamate"/>
    <property type="evidence" value="ECO:0007669"/>
    <property type="project" value="TreeGrafter"/>
</dbReference>
<sequence>MALIALGINHQTAPVALRERVAFDPETLPQALQQLHNREGCRGAVILSTCNRTEVYVQDEAEPQALLQWLADFHQVALNDLTEHTYQLNQLETIAHLMRVSSGLDSLILGEPQILGQVKQAYAQAKAVGTLSYRLERLFDRAFSVAKQVRTHTDIGASAVSVAYAAVNLAKHIFGELGKAKVLLVGAGETIELVAKHMRDQGVEAPVVANRTLNRAELLANEFGGRPITLHQLGDALGHADIVICSTASPMPIVGAGAVSRALKARRHRPMLLVDLAVPRDVEPEVGDLRDAYLYTVDDLQNIIADNMSSREKAAQQAEGMIAEHAELFSQWLQSQQSVSAIKQYRQQGAEVRDELVEKALQSLDNGLPAEQVVRELAYKLTNTLLHPTTKALQQAGSEQQSQRLSNLADSLGLALKNDER</sequence>
<evidence type="ECO:0000313" key="18">
    <source>
        <dbReference type="EMBL" id="GGA78850.1"/>
    </source>
</evidence>
<feature type="binding site" evidence="9 12">
    <location>
        <begin position="186"/>
        <end position="191"/>
    </location>
    <ligand>
        <name>NADP(+)</name>
        <dbReference type="ChEBI" id="CHEBI:58349"/>
    </ligand>
</feature>
<dbReference type="InterPro" id="IPR036291">
    <property type="entry name" value="NAD(P)-bd_dom_sf"/>
</dbReference>
<dbReference type="InterPro" id="IPR036343">
    <property type="entry name" value="GluRdtase_N_sf"/>
</dbReference>
<dbReference type="Pfam" id="PF05201">
    <property type="entry name" value="GlutR_N"/>
    <property type="match status" value="1"/>
</dbReference>
<dbReference type="SUPFAM" id="SSF51735">
    <property type="entry name" value="NAD(P)-binding Rossmann-fold domains"/>
    <property type="match status" value="1"/>
</dbReference>
<dbReference type="GO" id="GO:0008883">
    <property type="term" value="F:glutamyl-tRNA reductase activity"/>
    <property type="evidence" value="ECO:0007669"/>
    <property type="project" value="UniProtKB-UniRule"/>
</dbReference>
<dbReference type="UniPathway" id="UPA00251">
    <property type="reaction ID" value="UER00316"/>
</dbReference>
<evidence type="ECO:0000259" key="16">
    <source>
        <dbReference type="Pfam" id="PF01488"/>
    </source>
</evidence>
<keyword evidence="5 9" id="KW-0560">Oxidoreductase</keyword>
<evidence type="ECO:0000256" key="13">
    <source>
        <dbReference type="PIRSR" id="PIRSR000445-4"/>
    </source>
</evidence>
<dbReference type="Pfam" id="PF00745">
    <property type="entry name" value="GlutR_dimer"/>
    <property type="match status" value="1"/>
</dbReference>
<protein>
    <recommendedName>
        <fullName evidence="8 9">Glutamyl-tRNA reductase</fullName>
        <shortName evidence="9">GluTR</shortName>
        <ecNumber evidence="3 9">1.2.1.70</ecNumber>
    </recommendedName>
</protein>
<feature type="binding site" evidence="9 11">
    <location>
        <position position="106"/>
    </location>
    <ligand>
        <name>substrate</name>
    </ligand>
</feature>
<dbReference type="InterPro" id="IPR018214">
    <property type="entry name" value="GluRdtase_CS"/>
</dbReference>
<evidence type="ECO:0000256" key="4">
    <source>
        <dbReference type="ARBA" id="ARBA00022857"/>
    </source>
</evidence>
<dbReference type="InterPro" id="IPR000343">
    <property type="entry name" value="4pyrrol_synth_GluRdtase"/>
</dbReference>
<dbReference type="SUPFAM" id="SSF69075">
    <property type="entry name" value="Glutamyl tRNA-reductase dimerization domain"/>
    <property type="match status" value="1"/>
</dbReference>
<dbReference type="PIRSF" id="PIRSF000445">
    <property type="entry name" value="4pyrrol_synth_GluRdtase"/>
    <property type="match status" value="1"/>
</dbReference>
<proteinExistence type="inferred from homology"/>
<dbReference type="Gene3D" id="3.40.50.720">
    <property type="entry name" value="NAD(P)-binding Rossmann-like Domain"/>
    <property type="match status" value="1"/>
</dbReference>
<dbReference type="AlphaFoldDB" id="A0A8J2U5K4"/>
<evidence type="ECO:0000256" key="1">
    <source>
        <dbReference type="ARBA" id="ARBA00005059"/>
    </source>
</evidence>
<evidence type="ECO:0000259" key="17">
    <source>
        <dbReference type="Pfam" id="PF05201"/>
    </source>
</evidence>
<feature type="domain" description="Glutamyl-tRNA reductase N-terminal" evidence="17">
    <location>
        <begin position="6"/>
        <end position="153"/>
    </location>
</feature>
<feature type="binding site" evidence="9 11">
    <location>
        <begin position="111"/>
        <end position="113"/>
    </location>
    <ligand>
        <name>substrate</name>
    </ligand>
</feature>
<dbReference type="PROSITE" id="PS00747">
    <property type="entry name" value="GLUTR"/>
    <property type="match status" value="1"/>
</dbReference>
<dbReference type="OrthoDB" id="110209at2"/>
<evidence type="ECO:0000256" key="3">
    <source>
        <dbReference type="ARBA" id="ARBA00012970"/>
    </source>
</evidence>
<dbReference type="Gene3D" id="3.30.460.30">
    <property type="entry name" value="Glutamyl-tRNA reductase, N-terminal domain"/>
    <property type="match status" value="1"/>
</dbReference>
<dbReference type="PANTHER" id="PTHR43013">
    <property type="entry name" value="GLUTAMYL-TRNA REDUCTASE"/>
    <property type="match status" value="1"/>
</dbReference>
<evidence type="ECO:0000256" key="8">
    <source>
        <dbReference type="ARBA" id="ARBA00068659"/>
    </source>
</evidence>
<dbReference type="FunFam" id="3.30.460.30:FF:000001">
    <property type="entry name" value="Glutamyl-tRNA reductase"/>
    <property type="match status" value="1"/>
</dbReference>
<feature type="binding site" evidence="9 11">
    <location>
        <begin position="49"/>
        <end position="52"/>
    </location>
    <ligand>
        <name>substrate</name>
    </ligand>
</feature>
<evidence type="ECO:0000256" key="5">
    <source>
        <dbReference type="ARBA" id="ARBA00023002"/>
    </source>
</evidence>
<dbReference type="InterPro" id="IPR036453">
    <property type="entry name" value="GluRdtase_dimer_dom_sf"/>
</dbReference>
<comment type="catalytic activity">
    <reaction evidence="7 9 14">
        <text>(S)-4-amino-5-oxopentanoate + tRNA(Glu) + NADP(+) = L-glutamyl-tRNA(Glu) + NADPH + H(+)</text>
        <dbReference type="Rhea" id="RHEA:12344"/>
        <dbReference type="Rhea" id="RHEA-COMP:9663"/>
        <dbReference type="Rhea" id="RHEA-COMP:9680"/>
        <dbReference type="ChEBI" id="CHEBI:15378"/>
        <dbReference type="ChEBI" id="CHEBI:57501"/>
        <dbReference type="ChEBI" id="CHEBI:57783"/>
        <dbReference type="ChEBI" id="CHEBI:58349"/>
        <dbReference type="ChEBI" id="CHEBI:78442"/>
        <dbReference type="ChEBI" id="CHEBI:78520"/>
        <dbReference type="EC" id="1.2.1.70"/>
    </reaction>
</comment>
<comment type="function">
    <text evidence="9">Catalyzes the NADPH-dependent reduction of glutamyl-tRNA(Glu) to glutamate 1-semialdehyde (GSA).</text>
</comment>
<evidence type="ECO:0000256" key="9">
    <source>
        <dbReference type="HAMAP-Rule" id="MF_00087"/>
    </source>
</evidence>
<feature type="domain" description="Tetrapyrrole biosynthesis glutamyl-tRNA reductase dimerisation" evidence="15">
    <location>
        <begin position="317"/>
        <end position="410"/>
    </location>
</feature>
<dbReference type="EC" id="1.2.1.70" evidence="3 9"/>
<accession>A0A8J2U5K4</accession>
<dbReference type="PANTHER" id="PTHR43013:SF1">
    <property type="entry name" value="GLUTAMYL-TRNA REDUCTASE"/>
    <property type="match status" value="1"/>
</dbReference>
<keyword evidence="19" id="KW-1185">Reference proteome</keyword>
<dbReference type="Pfam" id="PF01488">
    <property type="entry name" value="Shikimate_DH"/>
    <property type="match status" value="1"/>
</dbReference>
<keyword evidence="4 9" id="KW-0521">NADP</keyword>
<comment type="similarity">
    <text evidence="2 9 14">Belongs to the glutamyl-tRNA reductase family.</text>
</comment>
<keyword evidence="6 9" id="KW-0627">Porphyrin biosynthesis</keyword>
<dbReference type="InterPro" id="IPR006151">
    <property type="entry name" value="Shikm_DH/Glu-tRNA_Rdtase"/>
</dbReference>
<evidence type="ECO:0000259" key="15">
    <source>
        <dbReference type="Pfam" id="PF00745"/>
    </source>
</evidence>
<dbReference type="Proteomes" id="UP000619743">
    <property type="component" value="Unassembled WGS sequence"/>
</dbReference>
<dbReference type="NCBIfam" id="TIGR01035">
    <property type="entry name" value="hemA"/>
    <property type="match status" value="1"/>
</dbReference>
<evidence type="ECO:0000313" key="19">
    <source>
        <dbReference type="Proteomes" id="UP000619743"/>
    </source>
</evidence>
<evidence type="ECO:0000256" key="2">
    <source>
        <dbReference type="ARBA" id="ARBA00005916"/>
    </source>
</evidence>
<comment type="domain">
    <text evidence="9">Possesses an unusual extended V-shaped dimeric structure with each monomer consisting of three distinct domains arranged along a curved 'spinal' alpha-helix. The N-terminal catalytic domain specifically recognizes the glutamate moiety of the substrate. The second domain is the NADPH-binding domain, and the third C-terminal domain is responsible for dimerization.</text>
</comment>
<comment type="subunit">
    <text evidence="9">Homodimer.</text>
</comment>
<name>A0A8J2U5K4_9GAMM</name>
<comment type="pathway">
    <text evidence="1 9 14">Porphyrin-containing compound metabolism; protoporphyrin-IX biosynthesis; 5-aminolevulinate from L-glutamyl-tRNA(Glu): step 1/2.</text>
</comment>
<feature type="binding site" evidence="9 11">
    <location>
        <position position="117"/>
    </location>
    <ligand>
        <name>substrate</name>
    </ligand>
</feature>